<evidence type="ECO:0000256" key="7">
    <source>
        <dbReference type="ARBA" id="ARBA00022967"/>
    </source>
</evidence>
<dbReference type="GO" id="GO:0005524">
    <property type="term" value="F:ATP binding"/>
    <property type="evidence" value="ECO:0007669"/>
    <property type="project" value="UniProtKB-KW"/>
</dbReference>
<keyword evidence="5" id="KW-0547">Nucleotide-binding</keyword>
<dbReference type="RefSeq" id="WP_017015510.1">
    <property type="nucleotide sequence ID" value="NZ_FOWR01000001.1"/>
</dbReference>
<evidence type="ECO:0000259" key="10">
    <source>
        <dbReference type="PROSITE" id="PS50893"/>
    </source>
</evidence>
<reference evidence="12 13" key="1">
    <citation type="submission" date="2016-10" db="EMBL/GenBank/DDBJ databases">
        <authorList>
            <person name="de Groot N.N."/>
        </authorList>
    </citation>
    <scope>NUCLEOTIDE SEQUENCE [LARGE SCALE GENOMIC DNA]</scope>
    <source>
        <strain evidence="12 13">DSM 15893</strain>
    </source>
</reference>
<dbReference type="InterPro" id="IPR005116">
    <property type="entry name" value="Transp-assoc_OB_typ1"/>
</dbReference>
<evidence type="ECO:0000259" key="11">
    <source>
        <dbReference type="PROSITE" id="PS51866"/>
    </source>
</evidence>
<keyword evidence="2" id="KW-1003">Cell membrane</keyword>
<dbReference type="InterPro" id="IPR003439">
    <property type="entry name" value="ABC_transporter-like_ATP-bd"/>
</dbReference>
<organism evidence="12 13">
    <name type="scientific">Enterovibrio norvegicus DSM 15893</name>
    <dbReference type="NCBI Taxonomy" id="1121869"/>
    <lineage>
        <taxon>Bacteria</taxon>
        <taxon>Pseudomonadati</taxon>
        <taxon>Pseudomonadota</taxon>
        <taxon>Gammaproteobacteria</taxon>
        <taxon>Vibrionales</taxon>
        <taxon>Vibrionaceae</taxon>
        <taxon>Enterovibrio</taxon>
    </lineage>
</organism>
<keyword evidence="4" id="KW-0997">Cell inner membrane</keyword>
<dbReference type="GO" id="GO:0015098">
    <property type="term" value="F:molybdate ion transmembrane transporter activity"/>
    <property type="evidence" value="ECO:0007669"/>
    <property type="project" value="InterPro"/>
</dbReference>
<dbReference type="EMBL" id="FOWR01000001">
    <property type="protein sequence ID" value="SFO73071.1"/>
    <property type="molecule type" value="Genomic_DNA"/>
</dbReference>
<sequence>MITLNFSLALDNFSLSLDETIPSSGITAIFGRSGAGKTSLINAISGLSVPDTGKISVGDSTLFDAEKNIKLPPEKRRIGYVFQDARLFPHMSVEKNLRYGQSRANPSMFEEITQLLGIGELLARYPRDLSGGEKQRVAIGRALLSEPELLIMDEPTASLDGPRRQELISYLLRLTESLSIPMIYVSHSLDEILQLADHMLLLNKGRVIANGSLHDVWSSEHMQPWLSVKEQSALVTATVVGTHPRYAMSKLDLEGETLWVPAVEAALDSRLRLRVFANDISIVKTPASDTSIRNVLPCSIESVTRTKQGEMSTGYCQVMLRIGNEVLIANITEWAADELTLSAGEKVFAQLKGISIAKSDLAQHHSNF</sequence>
<evidence type="ECO:0000256" key="5">
    <source>
        <dbReference type="ARBA" id="ARBA00022741"/>
    </source>
</evidence>
<dbReference type="SMART" id="SM00382">
    <property type="entry name" value="AAA"/>
    <property type="match status" value="1"/>
</dbReference>
<evidence type="ECO:0000256" key="3">
    <source>
        <dbReference type="ARBA" id="ARBA00022505"/>
    </source>
</evidence>
<evidence type="ECO:0000256" key="2">
    <source>
        <dbReference type="ARBA" id="ARBA00022475"/>
    </source>
</evidence>
<evidence type="ECO:0000256" key="8">
    <source>
        <dbReference type="ARBA" id="ARBA00023136"/>
    </source>
</evidence>
<evidence type="ECO:0000313" key="13">
    <source>
        <dbReference type="Proteomes" id="UP000182692"/>
    </source>
</evidence>
<keyword evidence="1" id="KW-0813">Transport</keyword>
<evidence type="ECO:0000313" key="12">
    <source>
        <dbReference type="EMBL" id="SFO73071.1"/>
    </source>
</evidence>
<dbReference type="GO" id="GO:0016887">
    <property type="term" value="F:ATP hydrolysis activity"/>
    <property type="evidence" value="ECO:0007669"/>
    <property type="project" value="InterPro"/>
</dbReference>
<dbReference type="GO" id="GO:0140359">
    <property type="term" value="F:ABC-type transporter activity"/>
    <property type="evidence" value="ECO:0007669"/>
    <property type="project" value="InterPro"/>
</dbReference>
<dbReference type="AlphaFoldDB" id="A0A1I5JL15"/>
<dbReference type="PROSITE" id="PS50893">
    <property type="entry name" value="ABC_TRANSPORTER_2"/>
    <property type="match status" value="1"/>
</dbReference>
<dbReference type="STRING" id="1121869.SAMN03084138_00249"/>
<dbReference type="PANTHER" id="PTHR43514">
    <property type="entry name" value="ABC TRANSPORTER I FAMILY MEMBER 10"/>
    <property type="match status" value="1"/>
</dbReference>
<dbReference type="Proteomes" id="UP000182692">
    <property type="component" value="Unassembled WGS sequence"/>
</dbReference>
<feature type="domain" description="Mop" evidence="11">
    <location>
        <begin position="289"/>
        <end position="360"/>
    </location>
</feature>
<name>A0A1I5JL15_9GAMM</name>
<feature type="domain" description="ABC transporter" evidence="10">
    <location>
        <begin position="1"/>
        <end position="229"/>
    </location>
</feature>
<dbReference type="InterPro" id="IPR011868">
    <property type="entry name" value="ModC_ABC_ATP-bd"/>
</dbReference>
<evidence type="ECO:0000256" key="4">
    <source>
        <dbReference type="ARBA" id="ARBA00022519"/>
    </source>
</evidence>
<dbReference type="GeneID" id="35873741"/>
<accession>A0A1I5JL15</accession>
<dbReference type="Pfam" id="PF03459">
    <property type="entry name" value="TOBE"/>
    <property type="match status" value="1"/>
</dbReference>
<protein>
    <submittedName>
        <fullName evidence="12">Molybdate transport system ATP-binding protein</fullName>
    </submittedName>
</protein>
<dbReference type="InterPro" id="IPR017871">
    <property type="entry name" value="ABC_transporter-like_CS"/>
</dbReference>
<dbReference type="FunFam" id="3.40.50.300:FF:000634">
    <property type="entry name" value="Molybdenum import ATP-binding protein ModC"/>
    <property type="match status" value="1"/>
</dbReference>
<evidence type="ECO:0000256" key="1">
    <source>
        <dbReference type="ARBA" id="ARBA00022448"/>
    </source>
</evidence>
<dbReference type="InterPro" id="IPR050334">
    <property type="entry name" value="Molybdenum_import_ModC"/>
</dbReference>
<dbReference type="GO" id="GO:0016020">
    <property type="term" value="C:membrane"/>
    <property type="evidence" value="ECO:0007669"/>
    <property type="project" value="InterPro"/>
</dbReference>
<dbReference type="InterPro" id="IPR027417">
    <property type="entry name" value="P-loop_NTPase"/>
</dbReference>
<dbReference type="NCBIfam" id="NF008355">
    <property type="entry name" value="PRK11144.1"/>
    <property type="match status" value="1"/>
</dbReference>
<dbReference type="InterPro" id="IPR003593">
    <property type="entry name" value="AAA+_ATPase"/>
</dbReference>
<keyword evidence="7" id="KW-1278">Translocase</keyword>
<dbReference type="InterPro" id="IPR004606">
    <property type="entry name" value="Mop_domain"/>
</dbReference>
<dbReference type="NCBIfam" id="TIGR02142">
    <property type="entry name" value="modC_ABC"/>
    <property type="match status" value="1"/>
</dbReference>
<evidence type="ECO:0000256" key="9">
    <source>
        <dbReference type="PROSITE-ProRule" id="PRU01213"/>
    </source>
</evidence>
<dbReference type="InterPro" id="IPR008995">
    <property type="entry name" value="Mo/tungstate-bd_C_term_dom"/>
</dbReference>
<keyword evidence="8" id="KW-0472">Membrane</keyword>
<dbReference type="Gene3D" id="2.40.50.100">
    <property type="match status" value="1"/>
</dbReference>
<keyword evidence="3 9" id="KW-0500">Molybdenum</keyword>
<keyword evidence="6 12" id="KW-0067">ATP-binding</keyword>
<evidence type="ECO:0000256" key="6">
    <source>
        <dbReference type="ARBA" id="ARBA00022840"/>
    </source>
</evidence>
<dbReference type="Gene3D" id="3.40.50.300">
    <property type="entry name" value="P-loop containing nucleotide triphosphate hydrolases"/>
    <property type="match status" value="1"/>
</dbReference>
<dbReference type="PROSITE" id="PS51866">
    <property type="entry name" value="MOP"/>
    <property type="match status" value="1"/>
</dbReference>
<dbReference type="Pfam" id="PF00005">
    <property type="entry name" value="ABC_tran"/>
    <property type="match status" value="1"/>
</dbReference>
<gene>
    <name evidence="12" type="ORF">SAMN03084138_00249</name>
</gene>
<dbReference type="SUPFAM" id="SSF50331">
    <property type="entry name" value="MOP-like"/>
    <property type="match status" value="1"/>
</dbReference>
<dbReference type="OrthoDB" id="9802264at2"/>
<proteinExistence type="predicted"/>
<dbReference type="PANTHER" id="PTHR43514:SF4">
    <property type="entry name" value="ABC TRANSPORTER I FAMILY MEMBER 10"/>
    <property type="match status" value="1"/>
</dbReference>
<dbReference type="PROSITE" id="PS00211">
    <property type="entry name" value="ABC_TRANSPORTER_1"/>
    <property type="match status" value="1"/>
</dbReference>
<dbReference type="SUPFAM" id="SSF52540">
    <property type="entry name" value="P-loop containing nucleoside triphosphate hydrolases"/>
    <property type="match status" value="1"/>
</dbReference>